<name>A0ABR5EYR2_9ACTN</name>
<keyword evidence="3" id="KW-1185">Reference proteome</keyword>
<accession>A0ABR5EYR2</accession>
<evidence type="ECO:0000256" key="1">
    <source>
        <dbReference type="SAM" id="MobiDB-lite"/>
    </source>
</evidence>
<feature type="non-terminal residue" evidence="2">
    <location>
        <position position="112"/>
    </location>
</feature>
<gene>
    <name evidence="2" type="ORF">FrCorBMG51_24255</name>
</gene>
<organism evidence="2 3">
    <name type="scientific">Protofrankia coriariae</name>
    <dbReference type="NCBI Taxonomy" id="1562887"/>
    <lineage>
        <taxon>Bacteria</taxon>
        <taxon>Bacillati</taxon>
        <taxon>Actinomycetota</taxon>
        <taxon>Actinomycetes</taxon>
        <taxon>Frankiales</taxon>
        <taxon>Frankiaceae</taxon>
        <taxon>Protofrankia</taxon>
    </lineage>
</organism>
<feature type="region of interest" description="Disordered" evidence="1">
    <location>
        <begin position="24"/>
        <end position="47"/>
    </location>
</feature>
<feature type="compositionally biased region" description="Gly residues" evidence="1">
    <location>
        <begin position="25"/>
        <end position="41"/>
    </location>
</feature>
<protein>
    <submittedName>
        <fullName evidence="2">Uncharacterized protein</fullName>
    </submittedName>
</protein>
<dbReference type="Proteomes" id="UP000035425">
    <property type="component" value="Unassembled WGS sequence"/>
</dbReference>
<comment type="caution">
    <text evidence="2">The sequence shown here is derived from an EMBL/GenBank/DDBJ whole genome shotgun (WGS) entry which is preliminary data.</text>
</comment>
<reference evidence="2 3" key="1">
    <citation type="submission" date="2014-12" db="EMBL/GenBank/DDBJ databases">
        <title>Frankia sp. BMG5.1 draft genome.</title>
        <authorList>
            <person name="Gtari M."/>
            <person name="Ghodhbane-Gtari F."/>
            <person name="Nouioui I."/>
            <person name="Ktari A."/>
            <person name="Hezbri K."/>
            <person name="Mimouni W."/>
            <person name="Sbissi I."/>
            <person name="Ayari A."/>
            <person name="Yamanaka T."/>
            <person name="Normand P."/>
            <person name="Tisa L.S."/>
            <person name="Boudabous A."/>
        </authorList>
    </citation>
    <scope>NUCLEOTIDE SEQUENCE [LARGE SCALE GENOMIC DNA]</scope>
    <source>
        <strain evidence="2 3">BMG5.1</strain>
    </source>
</reference>
<dbReference type="EMBL" id="JWIO01000089">
    <property type="protein sequence ID" value="KLL09528.1"/>
    <property type="molecule type" value="Genomic_DNA"/>
</dbReference>
<evidence type="ECO:0000313" key="3">
    <source>
        <dbReference type="Proteomes" id="UP000035425"/>
    </source>
</evidence>
<evidence type="ECO:0000313" key="2">
    <source>
        <dbReference type="EMBL" id="KLL09528.1"/>
    </source>
</evidence>
<proteinExistence type="predicted"/>
<sequence>MAGRLAVRRPAVGCRQASGCQQAGGVAGPVRGGVPVDGGPGVHAERALPRPVRCRHHDLDLDRAARRQGQRRLQDEFLDRVEVHLVPGPHGQLDECRAGHHDRGVRDCFKIG</sequence>